<dbReference type="AlphaFoldDB" id="A0A4Y4BE53"/>
<evidence type="ECO:0000313" key="1">
    <source>
        <dbReference type="EMBL" id="GEC77067.1"/>
    </source>
</evidence>
<organism evidence="1 2">
    <name type="scientific">Microbacterium maritypicum</name>
    <name type="common">Microbacterium liquefaciens</name>
    <dbReference type="NCBI Taxonomy" id="33918"/>
    <lineage>
        <taxon>Bacteria</taxon>
        <taxon>Bacillati</taxon>
        <taxon>Actinomycetota</taxon>
        <taxon>Actinomycetes</taxon>
        <taxon>Micrococcales</taxon>
        <taxon>Microbacteriaceae</taxon>
        <taxon>Microbacterium</taxon>
    </lineage>
</organism>
<evidence type="ECO:0000313" key="2">
    <source>
        <dbReference type="Proteomes" id="UP000317410"/>
    </source>
</evidence>
<sequence>MPDDAQHIDDVVGVRAGGVGCGDEVANVSDDGTREYCRRFGDPCSGGGAGDDQSVSLEEFVCFRRSSGCHAEVTCCLSHGRKPLASAELTGSDESTKLSVYVDRGAGFIG</sequence>
<accession>A0A4Y4BE53</accession>
<name>A0A4Y4BE53_MICMQ</name>
<dbReference type="EMBL" id="BJNQ01000037">
    <property type="protein sequence ID" value="GEC77067.1"/>
    <property type="molecule type" value="Genomic_DNA"/>
</dbReference>
<proteinExistence type="predicted"/>
<gene>
    <name evidence="1" type="ORF">MLI01_32120</name>
</gene>
<comment type="caution">
    <text evidence="1">The sequence shown here is derived from an EMBL/GenBank/DDBJ whole genome shotgun (WGS) entry which is preliminary data.</text>
</comment>
<protein>
    <submittedName>
        <fullName evidence="1">Uncharacterized protein</fullName>
    </submittedName>
</protein>
<reference evidence="1 2" key="1">
    <citation type="submission" date="2019-06" db="EMBL/GenBank/DDBJ databases">
        <title>Whole genome shotgun sequence of Microbacterium liquefaciens NBRC 15037.</title>
        <authorList>
            <person name="Hosoyama A."/>
            <person name="Uohara A."/>
            <person name="Ohji S."/>
            <person name="Ichikawa N."/>
        </authorList>
    </citation>
    <scope>NUCLEOTIDE SEQUENCE [LARGE SCALE GENOMIC DNA]</scope>
    <source>
        <strain evidence="1 2">NBRC 15037</strain>
    </source>
</reference>
<dbReference type="Proteomes" id="UP000317410">
    <property type="component" value="Unassembled WGS sequence"/>
</dbReference>